<dbReference type="InterPro" id="IPR036397">
    <property type="entry name" value="RNaseH_sf"/>
</dbReference>
<dbReference type="Pfam" id="PF01498">
    <property type="entry name" value="HTH_Tnp_Tc3_2"/>
    <property type="match status" value="1"/>
</dbReference>
<organism evidence="2 3">
    <name type="scientific">Batillaria attramentaria</name>
    <dbReference type="NCBI Taxonomy" id="370345"/>
    <lineage>
        <taxon>Eukaryota</taxon>
        <taxon>Metazoa</taxon>
        <taxon>Spiralia</taxon>
        <taxon>Lophotrochozoa</taxon>
        <taxon>Mollusca</taxon>
        <taxon>Gastropoda</taxon>
        <taxon>Caenogastropoda</taxon>
        <taxon>Sorbeoconcha</taxon>
        <taxon>Cerithioidea</taxon>
        <taxon>Batillariidae</taxon>
        <taxon>Batillaria</taxon>
    </lineage>
</organism>
<comment type="caution">
    <text evidence="2">The sequence shown here is derived from an EMBL/GenBank/DDBJ whole genome shotgun (WGS) entry which is preliminary data.</text>
</comment>
<dbReference type="InterPro" id="IPR002492">
    <property type="entry name" value="Transposase_Tc1-like"/>
</dbReference>
<protein>
    <recommendedName>
        <fullName evidence="1">Transposase Tc1-like domain-containing protein</fullName>
    </recommendedName>
</protein>
<name>A0ABD0JT26_9CAEN</name>
<evidence type="ECO:0000259" key="1">
    <source>
        <dbReference type="Pfam" id="PF01498"/>
    </source>
</evidence>
<dbReference type="AlphaFoldDB" id="A0ABD0JT26"/>
<feature type="non-terminal residue" evidence="2">
    <location>
        <position position="1"/>
    </location>
</feature>
<reference evidence="2 3" key="1">
    <citation type="journal article" date="2023" name="Sci. Data">
        <title>Genome assembly of the Korean intertidal mud-creeper Batillaria attramentaria.</title>
        <authorList>
            <person name="Patra A.K."/>
            <person name="Ho P.T."/>
            <person name="Jun S."/>
            <person name="Lee S.J."/>
            <person name="Kim Y."/>
            <person name="Won Y.J."/>
        </authorList>
    </citation>
    <scope>NUCLEOTIDE SEQUENCE [LARGE SCALE GENOMIC DNA]</scope>
    <source>
        <strain evidence="2">Wonlab-2016</strain>
    </source>
</reference>
<evidence type="ECO:0000313" key="3">
    <source>
        <dbReference type="Proteomes" id="UP001519460"/>
    </source>
</evidence>
<gene>
    <name evidence="2" type="ORF">BaRGS_00030699</name>
</gene>
<dbReference type="Gene3D" id="3.30.420.10">
    <property type="entry name" value="Ribonuclease H-like superfamily/Ribonuclease H"/>
    <property type="match status" value="1"/>
</dbReference>
<dbReference type="EMBL" id="JACVVK020000335">
    <property type="protein sequence ID" value="KAK7478023.1"/>
    <property type="molecule type" value="Genomic_DNA"/>
</dbReference>
<accession>A0ABD0JT26</accession>
<sequence>SAGQRLHVTEHLNNRRLSGRPRSTTQREDRYLENMALPQRRVTARELRDQLRATTGTLVSDQTVRNRLRANNLRARRPAVRPPLLQRHRAARRDWCTRHVRWRRAQWSLVLFSDESRFTLQFNDDRYNMYTNVQGRDLLTSA</sequence>
<feature type="domain" description="Transposase Tc1-like" evidence="1">
    <location>
        <begin position="29"/>
        <end position="100"/>
    </location>
</feature>
<evidence type="ECO:0000313" key="2">
    <source>
        <dbReference type="EMBL" id="KAK7478023.1"/>
    </source>
</evidence>
<dbReference type="Proteomes" id="UP001519460">
    <property type="component" value="Unassembled WGS sequence"/>
</dbReference>
<proteinExistence type="predicted"/>
<keyword evidence="3" id="KW-1185">Reference proteome</keyword>